<dbReference type="HOGENOM" id="CLU_1462911_0_0_1"/>
<evidence type="ECO:0000313" key="3">
    <source>
        <dbReference type="Proteomes" id="UP000015102"/>
    </source>
</evidence>
<reference evidence="3" key="1">
    <citation type="submission" date="2013-02" db="EMBL/GenBank/DDBJ databases">
        <authorList>
            <person name="Hughes D."/>
        </authorList>
    </citation>
    <scope>NUCLEOTIDE SEQUENCE</scope>
    <source>
        <strain>Durham</strain>
        <strain evidence="3">NC isolate 2 -- Noor lab</strain>
    </source>
</reference>
<dbReference type="AlphaFoldDB" id="T1GGN2"/>
<proteinExistence type="predicted"/>
<name>T1GGN2_MEGSC</name>
<organism evidence="2 3">
    <name type="scientific">Megaselia scalaris</name>
    <name type="common">Humpbacked fly</name>
    <name type="synonym">Phora scalaris</name>
    <dbReference type="NCBI Taxonomy" id="36166"/>
    <lineage>
        <taxon>Eukaryota</taxon>
        <taxon>Metazoa</taxon>
        <taxon>Ecdysozoa</taxon>
        <taxon>Arthropoda</taxon>
        <taxon>Hexapoda</taxon>
        <taxon>Insecta</taxon>
        <taxon>Pterygota</taxon>
        <taxon>Neoptera</taxon>
        <taxon>Endopterygota</taxon>
        <taxon>Diptera</taxon>
        <taxon>Brachycera</taxon>
        <taxon>Muscomorpha</taxon>
        <taxon>Platypezoidea</taxon>
        <taxon>Phoridae</taxon>
        <taxon>Megaseliini</taxon>
        <taxon>Megaselia</taxon>
    </lineage>
</organism>
<dbReference type="EnsemblMetazoa" id="MESCA002555-RA">
    <property type="protein sequence ID" value="MESCA002555-PA"/>
    <property type="gene ID" value="MESCA002555"/>
</dbReference>
<reference evidence="2" key="2">
    <citation type="submission" date="2015-06" db="UniProtKB">
        <authorList>
            <consortium name="EnsemblMetazoa"/>
        </authorList>
    </citation>
    <scope>IDENTIFICATION</scope>
</reference>
<evidence type="ECO:0000313" key="2">
    <source>
        <dbReference type="EnsemblMetazoa" id="MESCA002555-PA"/>
    </source>
</evidence>
<evidence type="ECO:0008006" key="4">
    <source>
        <dbReference type="Google" id="ProtNLM"/>
    </source>
</evidence>
<keyword evidence="3" id="KW-1185">Reference proteome</keyword>
<protein>
    <recommendedName>
        <fullName evidence="4">UPAR/Ly6 domain-containing protein</fullName>
    </recommendedName>
</protein>
<accession>T1GGN2</accession>
<evidence type="ECO:0000256" key="1">
    <source>
        <dbReference type="SAM" id="SignalP"/>
    </source>
</evidence>
<feature type="signal peptide" evidence="1">
    <location>
        <begin position="1"/>
        <end position="20"/>
    </location>
</feature>
<sequence length="185" mass="20507">MVQIYGILLALVAGLVACNALTCWTCLDDECIDGKLFVLCSRTKVQESHDHISAIYGQVPTNPPLIIRNYDCVEMDTLLVYRNNSERYSSYKGCLERGSSILNISHNAAVYYNETRKYLSSCTDDFCNSKEIFRPFPNITTPSVNNTTPTINVTTPSINITTPSLNITTPSINITTPSLNITTLP</sequence>
<dbReference type="Proteomes" id="UP000015102">
    <property type="component" value="Unassembled WGS sequence"/>
</dbReference>
<keyword evidence="1" id="KW-0732">Signal</keyword>
<dbReference type="EMBL" id="CAQQ02393441">
    <property type="status" value="NOT_ANNOTATED_CDS"/>
    <property type="molecule type" value="Genomic_DNA"/>
</dbReference>
<feature type="chain" id="PRO_5004576933" description="UPAR/Ly6 domain-containing protein" evidence="1">
    <location>
        <begin position="21"/>
        <end position="185"/>
    </location>
</feature>